<proteinExistence type="predicted"/>
<dbReference type="KEGG" id="mpul:BLA55_01020"/>
<dbReference type="AlphaFoldDB" id="A0A1L4FRP7"/>
<evidence type="ECO:0000256" key="1">
    <source>
        <dbReference type="SAM" id="Phobius"/>
    </source>
</evidence>
<dbReference type="STRING" id="48003.BLA55_01020"/>
<dbReference type="EMBL" id="CP017813">
    <property type="protein sequence ID" value="APJ38264.1"/>
    <property type="molecule type" value="Genomic_DNA"/>
</dbReference>
<sequence>MNKHSKFSWLNILETTKRKLGFFKTNKSNKTYIYLDKNILLSNNLEIIEKYLISTKERIQILSHIQPIVVIPNIHAIFNFLFSNDQNQIKNKQEIIRTIKLFLAEIRRNGLFVFFEMDINDIYEYESNLKRILDFKDFESGKTEKNNYWVQKKQNAEEKYDVSDFLKTQALNLNLSESGENKFKLSLYYVLKYFKESFLIDGIVFTNLTNFVFLKNKNDIKDSLNEMDYLLSKASLDMKIKFLLKEEIFDKKLFKEFKKMNVFIDIVYNVEIKKQNFKDVLKTITYYNKKGISPFWNFYLSEFINNNQITTFYSIDYITSWLTLLFLISPSILINYFNNFDKFDVNFKNFLIKNFNFEKDVVSANLDMEKYLIDFLSKVHKFYYQMQIPISQVHKVKISFVNKNLVLFKIKLEERNLIAYYNLSKKNFFLDFSGNKLIFNSKYELLDRKITPYQVLVFEK</sequence>
<keyword evidence="1" id="KW-1133">Transmembrane helix</keyword>
<evidence type="ECO:0000313" key="2">
    <source>
        <dbReference type="EMBL" id="APJ38264.1"/>
    </source>
</evidence>
<evidence type="ECO:0000313" key="3">
    <source>
        <dbReference type="Proteomes" id="UP000184322"/>
    </source>
</evidence>
<keyword evidence="3" id="KW-1185">Reference proteome</keyword>
<keyword evidence="1" id="KW-0812">Transmembrane</keyword>
<reference evidence="3" key="1">
    <citation type="submission" date="2016-10" db="EMBL/GenBank/DDBJ databases">
        <authorList>
            <person name="Beylefeld A."/>
            <person name="Abolnik C."/>
        </authorList>
    </citation>
    <scope>NUCLEOTIDE SEQUENCE [LARGE SCALE GENOMIC DNA]</scope>
    <source>
        <strain evidence="3">B359_6</strain>
    </source>
</reference>
<accession>A0A1L4FRP7</accession>
<name>A0A1L4FRP7_9BACT</name>
<keyword evidence="1" id="KW-0472">Membrane</keyword>
<protein>
    <submittedName>
        <fullName evidence="2">Uncharacterized protein</fullName>
    </submittedName>
</protein>
<organism evidence="2 3">
    <name type="scientific">Mycoplasmopsis pullorum</name>
    <dbReference type="NCBI Taxonomy" id="48003"/>
    <lineage>
        <taxon>Bacteria</taxon>
        <taxon>Bacillati</taxon>
        <taxon>Mycoplasmatota</taxon>
        <taxon>Mycoplasmoidales</taxon>
        <taxon>Metamycoplasmataceae</taxon>
        <taxon>Mycoplasmopsis</taxon>
    </lineage>
</organism>
<dbReference type="Proteomes" id="UP000184322">
    <property type="component" value="Chromosome"/>
</dbReference>
<gene>
    <name evidence="2" type="ORF">BLA55_01020</name>
</gene>
<feature type="transmembrane region" description="Helical" evidence="1">
    <location>
        <begin position="318"/>
        <end position="338"/>
    </location>
</feature>